<evidence type="ECO:0000313" key="3">
    <source>
        <dbReference type="Proteomes" id="UP001234178"/>
    </source>
</evidence>
<dbReference type="EMBL" id="JAOYFB010000004">
    <property type="protein sequence ID" value="KAK4013610.1"/>
    <property type="molecule type" value="Genomic_DNA"/>
</dbReference>
<keyword evidence="1" id="KW-1133">Transmembrane helix</keyword>
<keyword evidence="1" id="KW-0812">Transmembrane</keyword>
<protein>
    <submittedName>
        <fullName evidence="2">Uncharacterized protein</fullName>
    </submittedName>
</protein>
<feature type="transmembrane region" description="Helical" evidence="1">
    <location>
        <begin position="20"/>
        <end position="38"/>
    </location>
</feature>
<proteinExistence type="predicted"/>
<dbReference type="Proteomes" id="UP001234178">
    <property type="component" value="Unassembled WGS sequence"/>
</dbReference>
<accession>A0ABQ9ZKY2</accession>
<name>A0ABQ9ZKY2_9CRUS</name>
<gene>
    <name evidence="2" type="ORF">OUZ56_026163</name>
</gene>
<keyword evidence="1" id="KW-0472">Membrane</keyword>
<keyword evidence="3" id="KW-1185">Reference proteome</keyword>
<evidence type="ECO:0000256" key="1">
    <source>
        <dbReference type="SAM" id="Phobius"/>
    </source>
</evidence>
<organism evidence="2 3">
    <name type="scientific">Daphnia magna</name>
    <dbReference type="NCBI Taxonomy" id="35525"/>
    <lineage>
        <taxon>Eukaryota</taxon>
        <taxon>Metazoa</taxon>
        <taxon>Ecdysozoa</taxon>
        <taxon>Arthropoda</taxon>
        <taxon>Crustacea</taxon>
        <taxon>Branchiopoda</taxon>
        <taxon>Diplostraca</taxon>
        <taxon>Cladocera</taxon>
        <taxon>Anomopoda</taxon>
        <taxon>Daphniidae</taxon>
        <taxon>Daphnia</taxon>
    </lineage>
</organism>
<evidence type="ECO:0000313" key="2">
    <source>
        <dbReference type="EMBL" id="KAK4013610.1"/>
    </source>
</evidence>
<sequence length="59" mass="6651">MAKLDLQDAYLTVPVHATDQHYLQFIWGVYVLSLWLIFGTMGFHKAVEASCLLSSGARH</sequence>
<comment type="caution">
    <text evidence="2">The sequence shown here is derived from an EMBL/GenBank/DDBJ whole genome shotgun (WGS) entry which is preliminary data.</text>
</comment>
<reference evidence="2 3" key="1">
    <citation type="journal article" date="2023" name="Nucleic Acids Res.">
        <title>The hologenome of Daphnia magna reveals possible DNA methylation and microbiome-mediated evolution of the host genome.</title>
        <authorList>
            <person name="Chaturvedi A."/>
            <person name="Li X."/>
            <person name="Dhandapani V."/>
            <person name="Marshall H."/>
            <person name="Kissane S."/>
            <person name="Cuenca-Cambronero M."/>
            <person name="Asole G."/>
            <person name="Calvet F."/>
            <person name="Ruiz-Romero M."/>
            <person name="Marangio P."/>
            <person name="Guigo R."/>
            <person name="Rago D."/>
            <person name="Mirbahai L."/>
            <person name="Eastwood N."/>
            <person name="Colbourne J.K."/>
            <person name="Zhou J."/>
            <person name="Mallon E."/>
            <person name="Orsini L."/>
        </authorList>
    </citation>
    <scope>NUCLEOTIDE SEQUENCE [LARGE SCALE GENOMIC DNA]</scope>
    <source>
        <strain evidence="2">LRV0_1</strain>
    </source>
</reference>